<evidence type="ECO:0000313" key="2">
    <source>
        <dbReference type="Proteomes" id="UP001150603"/>
    </source>
</evidence>
<proteinExistence type="predicted"/>
<dbReference type="EMBL" id="JANBPW010005289">
    <property type="protein sequence ID" value="KAJ1932951.1"/>
    <property type="molecule type" value="Genomic_DNA"/>
</dbReference>
<reference evidence="1" key="1">
    <citation type="submission" date="2022-07" db="EMBL/GenBank/DDBJ databases">
        <title>Phylogenomic reconstructions and comparative analyses of Kickxellomycotina fungi.</title>
        <authorList>
            <person name="Reynolds N.K."/>
            <person name="Stajich J.E."/>
            <person name="Barry K."/>
            <person name="Grigoriev I.V."/>
            <person name="Crous P."/>
            <person name="Smith M.E."/>
        </authorList>
    </citation>
    <scope>NUCLEOTIDE SEQUENCE</scope>
    <source>
        <strain evidence="1">NRRL 5244</strain>
    </source>
</reference>
<gene>
    <name evidence="1" type="ORF">FBU59_006196</name>
</gene>
<organism evidence="1 2">
    <name type="scientific">Linderina macrospora</name>
    <dbReference type="NCBI Taxonomy" id="4868"/>
    <lineage>
        <taxon>Eukaryota</taxon>
        <taxon>Fungi</taxon>
        <taxon>Fungi incertae sedis</taxon>
        <taxon>Zoopagomycota</taxon>
        <taxon>Kickxellomycotina</taxon>
        <taxon>Kickxellomycetes</taxon>
        <taxon>Kickxellales</taxon>
        <taxon>Kickxellaceae</taxon>
        <taxon>Linderina</taxon>
    </lineage>
</organism>
<accession>A0ACC1J0F9</accession>
<name>A0ACC1J0F9_9FUNG</name>
<dbReference type="Proteomes" id="UP001150603">
    <property type="component" value="Unassembled WGS sequence"/>
</dbReference>
<protein>
    <submittedName>
        <fullName evidence="1">Uncharacterized protein</fullName>
    </submittedName>
</protein>
<feature type="non-terminal residue" evidence="1">
    <location>
        <position position="1"/>
    </location>
</feature>
<keyword evidence="2" id="KW-1185">Reference proteome</keyword>
<sequence>LLQEVKAGIERPVEVRVVEQAWTACVRLAQAWGDSQGVAEKQLEVVSFALSLCPTGKIPELLKLWNEVQSSVLDSQTESSLPWVAAAPADSSILDVMVGRQLEAANDQSRSVASEVVDIETMRTFDPAIIKSSLRQAPDSETRCRMLMEWLDFAMTTAKEPKTDKAAAYKARIELEIVQKYAAQACELLSDKVVPELDQTNYFALETFYAFLGKCLESNGDSVGAKQAGMRAELARGIRAVEALDLVEFSGLVASVTGSRIELGEALNVHSVVGIAGLVPLFVQLRYLPSVDAESQADAAAWDAGDMTSLLYSRVLNGILDQISRSSNASLLTAQFVALLADYLPRMQSKDVSGLVDRLAFERSVANRIDIASRLEAVHLCAERAGSEATMLGTSLVEFIGALSEIRDPFT</sequence>
<comment type="caution">
    <text evidence="1">The sequence shown here is derived from an EMBL/GenBank/DDBJ whole genome shotgun (WGS) entry which is preliminary data.</text>
</comment>
<evidence type="ECO:0000313" key="1">
    <source>
        <dbReference type="EMBL" id="KAJ1932951.1"/>
    </source>
</evidence>
<feature type="non-terminal residue" evidence="1">
    <location>
        <position position="411"/>
    </location>
</feature>